<evidence type="ECO:0000256" key="4">
    <source>
        <dbReference type="ARBA" id="ARBA00023143"/>
    </source>
</evidence>
<proteinExistence type="inferred from homology"/>
<comment type="subunit">
    <text evidence="6">The basal body constitutes a major portion of the flagellar organelle and consists of a number of rings mounted on a central rod.</text>
</comment>
<dbReference type="InterPro" id="IPR006300">
    <property type="entry name" value="FlgB"/>
</dbReference>
<keyword evidence="9" id="KW-0966">Cell projection</keyword>
<dbReference type="PIRSF" id="PIRSF002889">
    <property type="entry name" value="Rod_FlgB"/>
    <property type="match status" value="1"/>
</dbReference>
<evidence type="ECO:0000256" key="2">
    <source>
        <dbReference type="ARBA" id="ARBA00009677"/>
    </source>
</evidence>
<dbReference type="AlphaFoldDB" id="A0A1H8L5N6"/>
<evidence type="ECO:0000256" key="1">
    <source>
        <dbReference type="ARBA" id="ARBA00004117"/>
    </source>
</evidence>
<reference evidence="10" key="1">
    <citation type="submission" date="2016-10" db="EMBL/GenBank/DDBJ databases">
        <authorList>
            <person name="Varghese N."/>
            <person name="Submissions S."/>
        </authorList>
    </citation>
    <scope>NUCLEOTIDE SEQUENCE [LARGE SCALE GENOMIC DNA]</scope>
    <source>
        <strain evidence="10">DSM 26893</strain>
    </source>
</reference>
<evidence type="ECO:0000256" key="3">
    <source>
        <dbReference type="ARBA" id="ARBA00014376"/>
    </source>
</evidence>
<dbReference type="Pfam" id="PF00460">
    <property type="entry name" value="Flg_bb_rod"/>
    <property type="match status" value="1"/>
</dbReference>
<dbReference type="RefSeq" id="WP_091846517.1">
    <property type="nucleotide sequence ID" value="NZ_FOCM01000009.1"/>
</dbReference>
<dbReference type="NCBIfam" id="NF009270">
    <property type="entry name" value="PRK12627.1"/>
    <property type="match status" value="1"/>
</dbReference>
<dbReference type="EMBL" id="FOCM01000009">
    <property type="protein sequence ID" value="SEO00399.1"/>
    <property type="molecule type" value="Genomic_DNA"/>
</dbReference>
<comment type="similarity">
    <text evidence="2 6">Belongs to the flagella basal body rod proteins family.</text>
</comment>
<dbReference type="InterPro" id="IPR001444">
    <property type="entry name" value="Flag_bb_rod_N"/>
</dbReference>
<feature type="domain" description="Flagellar basal body rod protein N-terminal" evidence="8">
    <location>
        <begin position="16"/>
        <end position="37"/>
    </location>
</feature>
<evidence type="ECO:0000256" key="7">
    <source>
        <dbReference type="SAM" id="MobiDB-lite"/>
    </source>
</evidence>
<dbReference type="GO" id="GO:0071973">
    <property type="term" value="P:bacterial-type flagellum-dependent cell motility"/>
    <property type="evidence" value="ECO:0007669"/>
    <property type="project" value="InterPro"/>
</dbReference>
<name>A0A1H8L5N6_9RHOB</name>
<feature type="region of interest" description="Disordered" evidence="7">
    <location>
        <begin position="33"/>
        <end position="87"/>
    </location>
</feature>
<evidence type="ECO:0000313" key="9">
    <source>
        <dbReference type="EMBL" id="SEO00399.1"/>
    </source>
</evidence>
<evidence type="ECO:0000313" key="10">
    <source>
        <dbReference type="Proteomes" id="UP000199372"/>
    </source>
</evidence>
<dbReference type="OrthoDB" id="9788334at2"/>
<dbReference type="GO" id="GO:0030694">
    <property type="term" value="C:bacterial-type flagellum basal body, rod"/>
    <property type="evidence" value="ECO:0007669"/>
    <property type="project" value="InterPro"/>
</dbReference>
<keyword evidence="9" id="KW-0969">Cilium</keyword>
<evidence type="ECO:0000256" key="6">
    <source>
        <dbReference type="PIRNR" id="PIRNR002889"/>
    </source>
</evidence>
<evidence type="ECO:0000256" key="5">
    <source>
        <dbReference type="ARBA" id="ARBA00024934"/>
    </source>
</evidence>
<dbReference type="Proteomes" id="UP000199372">
    <property type="component" value="Unassembled WGS sequence"/>
</dbReference>
<keyword evidence="9" id="KW-0282">Flagellum</keyword>
<organism evidence="9 10">
    <name type="scientific">Palleronia pelagia</name>
    <dbReference type="NCBI Taxonomy" id="387096"/>
    <lineage>
        <taxon>Bacteria</taxon>
        <taxon>Pseudomonadati</taxon>
        <taxon>Pseudomonadota</taxon>
        <taxon>Alphaproteobacteria</taxon>
        <taxon>Rhodobacterales</taxon>
        <taxon>Roseobacteraceae</taxon>
        <taxon>Palleronia</taxon>
    </lineage>
</organism>
<keyword evidence="10" id="KW-1185">Reference proteome</keyword>
<protein>
    <recommendedName>
        <fullName evidence="3 6">Flagellar basal body rod protein FlgB</fullName>
    </recommendedName>
</protein>
<keyword evidence="4 6" id="KW-0975">Bacterial flagellum</keyword>
<comment type="subcellular location">
    <subcellularLocation>
        <location evidence="1 6">Bacterial flagellum basal body</location>
    </subcellularLocation>
</comment>
<feature type="compositionally biased region" description="Low complexity" evidence="7">
    <location>
        <begin position="72"/>
        <end position="84"/>
    </location>
</feature>
<sequence>MDGNGLMKMVHDAARHAAARQAQIARNVANADTPGYRAQGIGSFADTLREPVTPLRRTRPGHLPPTDGGIGATRATPRASAASPNGNTVSLETEMMHATAAKAEHDTALSIYSSARQILGATLGRR</sequence>
<evidence type="ECO:0000259" key="8">
    <source>
        <dbReference type="Pfam" id="PF00460"/>
    </source>
</evidence>
<accession>A0A1H8L5N6</accession>
<comment type="function">
    <text evidence="5 6">Structural component of flagellum, the bacterial motility apparatus. Part of the rod structure of flagellar basal body.</text>
</comment>
<gene>
    <name evidence="9" type="ORF">SAMN04488011_10994</name>
</gene>